<evidence type="ECO:0000259" key="7">
    <source>
        <dbReference type="SMART" id="SM00702"/>
    </source>
</evidence>
<accession>A0A9Q8L998</accession>
<keyword evidence="2" id="KW-0479">Metal-binding</keyword>
<keyword evidence="3" id="KW-0223">Dioxygenase</keyword>
<dbReference type="OMA" id="TVQCIEQ"/>
<dbReference type="OrthoDB" id="420380at2759"/>
<dbReference type="AlphaFoldDB" id="A0A9Q8L998"/>
<dbReference type="PANTHER" id="PTHR10869">
    <property type="entry name" value="PROLYL 4-HYDROXYLASE ALPHA SUBUNIT"/>
    <property type="match status" value="1"/>
</dbReference>
<dbReference type="GO" id="GO:0005506">
    <property type="term" value="F:iron ion binding"/>
    <property type="evidence" value="ECO:0007669"/>
    <property type="project" value="InterPro"/>
</dbReference>
<evidence type="ECO:0000256" key="2">
    <source>
        <dbReference type="ARBA" id="ARBA00022723"/>
    </source>
</evidence>
<feature type="transmembrane region" description="Helical" evidence="6">
    <location>
        <begin position="12"/>
        <end position="31"/>
    </location>
</feature>
<dbReference type="GeneID" id="71981945"/>
<evidence type="ECO:0000256" key="4">
    <source>
        <dbReference type="ARBA" id="ARBA00023002"/>
    </source>
</evidence>
<sequence>MPGDSSRYRTAVEIGGIALILYVLLGAPGLYSSGSDRTTQQEVPIAKAKIEQLVYRSPGLRCEKHGFNTHIFSTDPLVVYIEDFLSDQEVEHLIELSEDKWNISTVSNEGIEAVDDSVRKSEKAAIKRDKTVQCIEQRALSFQGWPLETFIERLWTQRYNTTGHYALHYDWGMATKQSRRVSSFMVYLKGDCVGGGTQFPHLPMPQERKWCEFIECDGNGGSEGVTFKPLKGSAVFWMNFDAEGRGYKETIHAGLPIVSGQKIGLNIWSWYQAGHKIPVES</sequence>
<protein>
    <submittedName>
        <fullName evidence="8">Prolyl 4-hydroxylase 1</fullName>
    </submittedName>
</protein>
<evidence type="ECO:0000256" key="5">
    <source>
        <dbReference type="ARBA" id="ARBA00023004"/>
    </source>
</evidence>
<name>A0A9Q8L998_PASFU</name>
<evidence type="ECO:0000256" key="6">
    <source>
        <dbReference type="SAM" id="Phobius"/>
    </source>
</evidence>
<organism evidence="8 9">
    <name type="scientific">Passalora fulva</name>
    <name type="common">Tomato leaf mold</name>
    <name type="synonym">Cladosporium fulvum</name>
    <dbReference type="NCBI Taxonomy" id="5499"/>
    <lineage>
        <taxon>Eukaryota</taxon>
        <taxon>Fungi</taxon>
        <taxon>Dikarya</taxon>
        <taxon>Ascomycota</taxon>
        <taxon>Pezizomycotina</taxon>
        <taxon>Dothideomycetes</taxon>
        <taxon>Dothideomycetidae</taxon>
        <taxon>Mycosphaerellales</taxon>
        <taxon>Mycosphaerellaceae</taxon>
        <taxon>Fulvia</taxon>
    </lineage>
</organism>
<dbReference type="Gene3D" id="2.60.120.620">
    <property type="entry name" value="q2cbj1_9rhob like domain"/>
    <property type="match status" value="1"/>
</dbReference>
<comment type="cofactor">
    <cofactor evidence="1">
        <name>L-ascorbate</name>
        <dbReference type="ChEBI" id="CHEBI:38290"/>
    </cofactor>
</comment>
<reference evidence="8" key="1">
    <citation type="submission" date="2021-12" db="EMBL/GenBank/DDBJ databases">
        <authorList>
            <person name="Zaccaron A."/>
            <person name="Stergiopoulos I."/>
        </authorList>
    </citation>
    <scope>NUCLEOTIDE SEQUENCE</scope>
    <source>
        <strain evidence="8">Race5_Kim</strain>
    </source>
</reference>
<dbReference type="InterPro" id="IPR045054">
    <property type="entry name" value="P4HA-like"/>
</dbReference>
<evidence type="ECO:0000256" key="1">
    <source>
        <dbReference type="ARBA" id="ARBA00001961"/>
    </source>
</evidence>
<keyword evidence="6" id="KW-1133">Transmembrane helix</keyword>
<evidence type="ECO:0000256" key="3">
    <source>
        <dbReference type="ARBA" id="ARBA00022964"/>
    </source>
</evidence>
<dbReference type="Proteomes" id="UP000756132">
    <property type="component" value="Chromosome 1"/>
</dbReference>
<dbReference type="InterPro" id="IPR006620">
    <property type="entry name" value="Pro_4_hyd_alph"/>
</dbReference>
<dbReference type="RefSeq" id="XP_047757425.1">
    <property type="nucleotide sequence ID" value="XM_047901215.1"/>
</dbReference>
<dbReference type="GO" id="GO:0005783">
    <property type="term" value="C:endoplasmic reticulum"/>
    <property type="evidence" value="ECO:0007669"/>
    <property type="project" value="TreeGrafter"/>
</dbReference>
<keyword evidence="6" id="KW-0812">Transmembrane</keyword>
<dbReference type="GO" id="GO:0004656">
    <property type="term" value="F:procollagen-proline 4-dioxygenase activity"/>
    <property type="evidence" value="ECO:0007669"/>
    <property type="project" value="TreeGrafter"/>
</dbReference>
<keyword evidence="5" id="KW-0408">Iron</keyword>
<proteinExistence type="predicted"/>
<dbReference type="PANTHER" id="PTHR10869:SF246">
    <property type="entry name" value="TRANSMEMBRANE PROLYL 4-HYDROXYLASE"/>
    <property type="match status" value="1"/>
</dbReference>
<dbReference type="Pfam" id="PF13640">
    <property type="entry name" value="2OG-FeII_Oxy_3"/>
    <property type="match status" value="1"/>
</dbReference>
<dbReference type="InterPro" id="IPR044862">
    <property type="entry name" value="Pro_4_hyd_alph_FE2OG_OXY"/>
</dbReference>
<keyword evidence="6" id="KW-0472">Membrane</keyword>
<evidence type="ECO:0000313" key="8">
    <source>
        <dbReference type="EMBL" id="UJO13059.1"/>
    </source>
</evidence>
<feature type="domain" description="Prolyl 4-hydroxylase alpha subunit" evidence="7">
    <location>
        <begin position="76"/>
        <end position="270"/>
    </location>
</feature>
<keyword evidence="9" id="KW-1185">Reference proteome</keyword>
<dbReference type="KEGG" id="ffu:CLAFUR5_02067"/>
<evidence type="ECO:0000313" key="9">
    <source>
        <dbReference type="Proteomes" id="UP000756132"/>
    </source>
</evidence>
<gene>
    <name evidence="8" type="ORF">CLAFUR5_02067</name>
</gene>
<dbReference type="GO" id="GO:0031418">
    <property type="term" value="F:L-ascorbic acid binding"/>
    <property type="evidence" value="ECO:0007669"/>
    <property type="project" value="InterPro"/>
</dbReference>
<reference evidence="8" key="2">
    <citation type="journal article" date="2022" name="Microb. Genom.">
        <title>A chromosome-scale genome assembly of the tomato pathogen Cladosporium fulvum reveals a compartmentalized genome architecture and the presence of a dispensable chromosome.</title>
        <authorList>
            <person name="Zaccaron A.Z."/>
            <person name="Chen L.H."/>
            <person name="Samaras A."/>
            <person name="Stergiopoulos I."/>
        </authorList>
    </citation>
    <scope>NUCLEOTIDE SEQUENCE</scope>
    <source>
        <strain evidence="8">Race5_Kim</strain>
    </source>
</reference>
<keyword evidence="4" id="KW-0560">Oxidoreductase</keyword>
<dbReference type="EMBL" id="CP090163">
    <property type="protein sequence ID" value="UJO13059.1"/>
    <property type="molecule type" value="Genomic_DNA"/>
</dbReference>
<dbReference type="SMART" id="SM00702">
    <property type="entry name" value="P4Hc"/>
    <property type="match status" value="1"/>
</dbReference>